<dbReference type="Pfam" id="PF18052">
    <property type="entry name" value="Rx_N"/>
    <property type="match status" value="1"/>
</dbReference>
<evidence type="ECO:0008006" key="12">
    <source>
        <dbReference type="Google" id="ProtNLM"/>
    </source>
</evidence>
<evidence type="ECO:0000259" key="8">
    <source>
        <dbReference type="Pfam" id="PF25013"/>
    </source>
</evidence>
<dbReference type="InterPro" id="IPR027417">
    <property type="entry name" value="P-loop_NTPase"/>
</dbReference>
<dbReference type="InterPro" id="IPR056845">
    <property type="entry name" value="LRR_Zer-1"/>
</dbReference>
<dbReference type="Gene3D" id="1.20.5.4130">
    <property type="match status" value="1"/>
</dbReference>
<dbReference type="FunFam" id="3.40.50.300:FF:001091">
    <property type="entry name" value="Probable disease resistance protein At1g61300"/>
    <property type="match status" value="1"/>
</dbReference>
<proteinExistence type="predicted"/>
<comment type="caution">
    <text evidence="10">The sequence shown here is derived from an EMBL/GenBank/DDBJ whole genome shotgun (WGS) entry which is preliminary data.</text>
</comment>
<dbReference type="STRING" id="542762.A0A4S4F027"/>
<evidence type="ECO:0000256" key="3">
    <source>
        <dbReference type="ARBA" id="ARBA00022741"/>
    </source>
</evidence>
<feature type="domain" description="R13L1/DRL21-like LRR repeat region" evidence="9">
    <location>
        <begin position="645"/>
        <end position="772"/>
    </location>
</feature>
<evidence type="ECO:0000256" key="5">
    <source>
        <dbReference type="ARBA" id="ARBA00022840"/>
    </source>
</evidence>
<dbReference type="PANTHER" id="PTHR36766">
    <property type="entry name" value="PLANT BROAD-SPECTRUM MILDEW RESISTANCE PROTEIN RPW8"/>
    <property type="match status" value="1"/>
</dbReference>
<dbReference type="Pfam" id="PF25019">
    <property type="entry name" value="LRR_R13L1-DRL21"/>
    <property type="match status" value="1"/>
</dbReference>
<keyword evidence="2" id="KW-0677">Repeat</keyword>
<dbReference type="GO" id="GO:0006952">
    <property type="term" value="P:defense response"/>
    <property type="evidence" value="ECO:0007669"/>
    <property type="project" value="UniProtKB-KW"/>
</dbReference>
<keyword evidence="11" id="KW-1185">Reference proteome</keyword>
<dbReference type="Pfam" id="PF00931">
    <property type="entry name" value="NB-ARC"/>
    <property type="match status" value="1"/>
</dbReference>
<dbReference type="Pfam" id="PF25013">
    <property type="entry name" value="LRR_Zer-1"/>
    <property type="match status" value="1"/>
</dbReference>
<organism evidence="10 11">
    <name type="scientific">Camellia sinensis var. sinensis</name>
    <name type="common">China tea</name>
    <dbReference type="NCBI Taxonomy" id="542762"/>
    <lineage>
        <taxon>Eukaryota</taxon>
        <taxon>Viridiplantae</taxon>
        <taxon>Streptophyta</taxon>
        <taxon>Embryophyta</taxon>
        <taxon>Tracheophyta</taxon>
        <taxon>Spermatophyta</taxon>
        <taxon>Magnoliopsida</taxon>
        <taxon>eudicotyledons</taxon>
        <taxon>Gunneridae</taxon>
        <taxon>Pentapetalae</taxon>
        <taxon>asterids</taxon>
        <taxon>Ericales</taxon>
        <taxon>Theaceae</taxon>
        <taxon>Camellia</taxon>
    </lineage>
</organism>
<sequence length="1437" mass="162199">MVWWEAVLSPALQVLFDKLASGDILNLLKGWNIDELLLDKFKIAYVTNTAVVDDAEEKQYNNLAVETWLGMLKHAVYEAEDTLDDLATEALRFKLESNSQTIADQVRNLKFPSFNPFSERMESKIEKHIEKLEFIAKQKDVLGLKSDHEGTFRIMTRVPTTPLLIESHVYGRDDDKEAIIKLLVADDETTSNNEFCVIPIVGMGGLGKTTLAQIVYNDKRMDDYFDVKAWACVSDDFNLISITKALLESATNKACDTMNLELLQSSLRKKLSKKKFLIVLDDIWNESYDDWNDLTIPLMVGDCGSKIVVTTRNKEVLSVMMNTLPIYQLTEMLEDACWSLFLRHAFGNRDSNAYLNLHAIGRKIVNKCKGLPLAAKTIGGLLGSKLDTDYWYEILNSKVWDLPSKKNAILPALRLSYHHLPTNLKRCFACCSIFPQDYEFDRKSLVLLWMAEAQFVSRNICIRFEDKLEKNKQCEISEKAHHFSYIRSKYDVVKKFELLYEVKWLRTFLPFAKPSGAEFCYLSKKVLHELLPKLRRLRVLSLSGYYITELPDSIGKLKHIRYLDLSWTEINSLPQSLNTLYNLQTLILCECKLLIQLPTDIGKLINLRHLDISGSGITEMPLGINNLVSLQTMPEFVVGATGSGIGELRNLAHIQGRLCISRLENVANAWDARRANLKDKQGLNEFTVEWSNNFDESRNDGVEFDILEMLQPHQKLKELLVKFYGGLRFPSWIGDPLFSVLVSLNLSDCQRCVSLPPLGQLPSLKKLNIKGMTGIKSLGVEFYGHGISSGIPFPSLQFLSFENMPEWEDWSCVGGNADFEGFPILSELYIETCPKLLKKLPECLPCLKKLVIHESQQLTSSLPRLPLLHELDLKGCDQALLSGLLDFSLLASLNIHNIPNLICLPDGLIRCLTELELLVIANCSELMYLTGSEVGLQHLTSLRHLEVQNCPLLVFLSKEEHQQLPGKLEYLELDSCLGLEKLPSALHNLISLRELTIKDCPRVASFPETALPLRLRGLAIRGCGLESLPESMIHSSNASLEYLNISGCYLLTSFPRGGELLPTTFKQLTVDHCPNLESLPAGTMHRSNMSLEVEVFDCSSIMSFPRGQLPTTLKILTIWNCSNLESLADLMMQTISLESFRIGDCMNLKSLPNNLHKFRSLGYLEIDGCPGLASFPQGGLPTSSLKTVNIINCENLKSLPEQMQSLTSLQELQLSNCPGILSFPDGGLPTNLVSLDIKDCKNMRSLSEWGLHRFTCLRKFSVYGGCPDLASFQEWLLPSTLTTLHVGRLSNLDSLSTWLWNLTSLEELKIKECHKLLSLPEEGLPPMLSCLEISDCPLLQQHCEQNWAKIDHIPCIHYEHIPRRHRAHWIEPETFSACTIDGNIIIGATYEGQPEYIQIFVKALGGTITGSDKWILSLYEARELNWVRAKKGGVRLT</sequence>
<dbReference type="GO" id="GO:0043531">
    <property type="term" value="F:ADP binding"/>
    <property type="evidence" value="ECO:0007669"/>
    <property type="project" value="InterPro"/>
</dbReference>
<accession>A0A4S4F027</accession>
<feature type="domain" description="Zer-1-like leucine-rich repeats region" evidence="8">
    <location>
        <begin position="555"/>
        <end position="615"/>
    </location>
</feature>
<dbReference type="InterPro" id="IPR032675">
    <property type="entry name" value="LRR_dom_sf"/>
</dbReference>
<feature type="domain" description="Disease resistance N-terminal" evidence="7">
    <location>
        <begin position="7"/>
        <end position="99"/>
    </location>
</feature>
<gene>
    <name evidence="10" type="ORF">TEA_000175</name>
</gene>
<dbReference type="EMBL" id="SDRB02000861">
    <property type="protein sequence ID" value="THG22442.1"/>
    <property type="molecule type" value="Genomic_DNA"/>
</dbReference>
<evidence type="ECO:0000256" key="4">
    <source>
        <dbReference type="ARBA" id="ARBA00022821"/>
    </source>
</evidence>
<dbReference type="PANTHER" id="PTHR36766:SF51">
    <property type="entry name" value="DISEASE RESISTANCE RPP13-LIKE PROTEIN 1"/>
    <property type="match status" value="1"/>
</dbReference>
<evidence type="ECO:0000256" key="2">
    <source>
        <dbReference type="ARBA" id="ARBA00022737"/>
    </source>
</evidence>
<evidence type="ECO:0000313" key="11">
    <source>
        <dbReference type="Proteomes" id="UP000306102"/>
    </source>
</evidence>
<keyword evidence="3" id="KW-0547">Nucleotide-binding</keyword>
<evidence type="ECO:0000259" key="6">
    <source>
        <dbReference type="Pfam" id="PF00931"/>
    </source>
</evidence>
<keyword evidence="4" id="KW-0611">Plant defense</keyword>
<dbReference type="PRINTS" id="PR00364">
    <property type="entry name" value="DISEASERSIST"/>
</dbReference>
<dbReference type="GO" id="GO:0051707">
    <property type="term" value="P:response to other organism"/>
    <property type="evidence" value="ECO:0007669"/>
    <property type="project" value="UniProtKB-ARBA"/>
</dbReference>
<dbReference type="Gene3D" id="3.40.50.300">
    <property type="entry name" value="P-loop containing nucleotide triphosphate hydrolases"/>
    <property type="match status" value="1"/>
</dbReference>
<reference evidence="10 11" key="1">
    <citation type="journal article" date="2018" name="Proc. Natl. Acad. Sci. U.S.A.">
        <title>Draft genome sequence of Camellia sinensis var. sinensis provides insights into the evolution of the tea genome and tea quality.</title>
        <authorList>
            <person name="Wei C."/>
            <person name="Yang H."/>
            <person name="Wang S."/>
            <person name="Zhao J."/>
            <person name="Liu C."/>
            <person name="Gao L."/>
            <person name="Xia E."/>
            <person name="Lu Y."/>
            <person name="Tai Y."/>
            <person name="She G."/>
            <person name="Sun J."/>
            <person name="Cao H."/>
            <person name="Tong W."/>
            <person name="Gao Q."/>
            <person name="Li Y."/>
            <person name="Deng W."/>
            <person name="Jiang X."/>
            <person name="Wang W."/>
            <person name="Chen Q."/>
            <person name="Zhang S."/>
            <person name="Li H."/>
            <person name="Wu J."/>
            <person name="Wang P."/>
            <person name="Li P."/>
            <person name="Shi C."/>
            <person name="Zheng F."/>
            <person name="Jian J."/>
            <person name="Huang B."/>
            <person name="Shan D."/>
            <person name="Shi M."/>
            <person name="Fang C."/>
            <person name="Yue Y."/>
            <person name="Li F."/>
            <person name="Li D."/>
            <person name="Wei S."/>
            <person name="Han B."/>
            <person name="Jiang C."/>
            <person name="Yin Y."/>
            <person name="Xia T."/>
            <person name="Zhang Z."/>
            <person name="Bennetzen J.L."/>
            <person name="Zhao S."/>
            <person name="Wan X."/>
        </authorList>
    </citation>
    <scope>NUCLEOTIDE SEQUENCE [LARGE SCALE GENOMIC DNA]</scope>
    <source>
        <strain evidence="11">cv. Shuchazao</strain>
        <tissue evidence="10">Leaf</tissue>
    </source>
</reference>
<dbReference type="Gene3D" id="3.80.10.10">
    <property type="entry name" value="Ribonuclease Inhibitor"/>
    <property type="match status" value="6"/>
</dbReference>
<evidence type="ECO:0000259" key="7">
    <source>
        <dbReference type="Pfam" id="PF18052"/>
    </source>
</evidence>
<evidence type="ECO:0000256" key="1">
    <source>
        <dbReference type="ARBA" id="ARBA00022614"/>
    </source>
</evidence>
<dbReference type="Gene3D" id="1.10.8.430">
    <property type="entry name" value="Helical domain of apoptotic protease-activating factors"/>
    <property type="match status" value="1"/>
</dbReference>
<protein>
    <recommendedName>
        <fullName evidence="12">NB-ARC domain-containing protein</fullName>
    </recommendedName>
</protein>
<dbReference type="GO" id="GO:0005524">
    <property type="term" value="F:ATP binding"/>
    <property type="evidence" value="ECO:0007669"/>
    <property type="project" value="UniProtKB-KW"/>
</dbReference>
<feature type="domain" description="NB-ARC" evidence="6">
    <location>
        <begin position="173"/>
        <end position="349"/>
    </location>
</feature>
<dbReference type="InterPro" id="IPR042197">
    <property type="entry name" value="Apaf_helical"/>
</dbReference>
<evidence type="ECO:0000313" key="10">
    <source>
        <dbReference type="EMBL" id="THG22442.1"/>
    </source>
</evidence>
<keyword evidence="1" id="KW-0433">Leucine-rich repeat</keyword>
<name>A0A4S4F027_CAMSN</name>
<dbReference type="SUPFAM" id="SSF52540">
    <property type="entry name" value="P-loop containing nucleoside triphosphate hydrolases"/>
    <property type="match status" value="1"/>
</dbReference>
<evidence type="ECO:0000259" key="9">
    <source>
        <dbReference type="Pfam" id="PF25019"/>
    </source>
</evidence>
<dbReference type="InterPro" id="IPR041118">
    <property type="entry name" value="Rx_N"/>
</dbReference>
<dbReference type="SUPFAM" id="SSF52058">
    <property type="entry name" value="L domain-like"/>
    <property type="match status" value="3"/>
</dbReference>
<dbReference type="InterPro" id="IPR056789">
    <property type="entry name" value="LRR_R13L1-DRL21"/>
</dbReference>
<keyword evidence="5" id="KW-0067">ATP-binding</keyword>
<dbReference type="Proteomes" id="UP000306102">
    <property type="component" value="Unassembled WGS sequence"/>
</dbReference>
<dbReference type="InterPro" id="IPR002182">
    <property type="entry name" value="NB-ARC"/>
</dbReference>